<keyword evidence="2" id="KW-0645">Protease</keyword>
<dbReference type="PANTHER" id="PTHR43806">
    <property type="entry name" value="PEPTIDASE S8"/>
    <property type="match status" value="1"/>
</dbReference>
<keyword evidence="4" id="KW-0720">Serine protease</keyword>
<proteinExistence type="inferred from homology"/>
<dbReference type="PROSITE" id="PS51892">
    <property type="entry name" value="SUBTILASE"/>
    <property type="match status" value="1"/>
</dbReference>
<feature type="domain" description="Peptidase S8/S53" evidence="5">
    <location>
        <begin position="140"/>
        <end position="339"/>
    </location>
</feature>
<protein>
    <recommendedName>
        <fullName evidence="5">Peptidase S8/S53 domain-containing protein</fullName>
    </recommendedName>
</protein>
<gene>
    <name evidence="6" type="ORF">METZ01_LOCUS65418</name>
</gene>
<reference evidence="6" key="1">
    <citation type="submission" date="2018-05" db="EMBL/GenBank/DDBJ databases">
        <authorList>
            <person name="Lanie J.A."/>
            <person name="Ng W.-L."/>
            <person name="Kazmierczak K.M."/>
            <person name="Andrzejewski T.M."/>
            <person name="Davidsen T.M."/>
            <person name="Wayne K.J."/>
            <person name="Tettelin H."/>
            <person name="Glass J.I."/>
            <person name="Rusch D."/>
            <person name="Podicherti R."/>
            <person name="Tsui H.-C.T."/>
            <person name="Winkler M.E."/>
        </authorList>
    </citation>
    <scope>NUCLEOTIDE SEQUENCE</scope>
</reference>
<dbReference type="SUPFAM" id="SSF52743">
    <property type="entry name" value="Subtilisin-like"/>
    <property type="match status" value="1"/>
</dbReference>
<dbReference type="InterPro" id="IPR050131">
    <property type="entry name" value="Peptidase_S8_subtilisin-like"/>
</dbReference>
<name>A0A381TA16_9ZZZZ</name>
<dbReference type="GO" id="GO:0006508">
    <property type="term" value="P:proteolysis"/>
    <property type="evidence" value="ECO:0007669"/>
    <property type="project" value="UniProtKB-KW"/>
</dbReference>
<evidence type="ECO:0000256" key="3">
    <source>
        <dbReference type="ARBA" id="ARBA00022801"/>
    </source>
</evidence>
<dbReference type="GO" id="GO:0005615">
    <property type="term" value="C:extracellular space"/>
    <property type="evidence" value="ECO:0007669"/>
    <property type="project" value="TreeGrafter"/>
</dbReference>
<dbReference type="GO" id="GO:0004252">
    <property type="term" value="F:serine-type endopeptidase activity"/>
    <property type="evidence" value="ECO:0007669"/>
    <property type="project" value="InterPro"/>
</dbReference>
<comment type="similarity">
    <text evidence="1">Belongs to the peptidase S8 family.</text>
</comment>
<evidence type="ECO:0000313" key="6">
    <source>
        <dbReference type="EMBL" id="SVA12564.1"/>
    </source>
</evidence>
<dbReference type="InterPro" id="IPR022398">
    <property type="entry name" value="Peptidase_S8_His-AS"/>
</dbReference>
<dbReference type="InterPro" id="IPR036852">
    <property type="entry name" value="Peptidase_S8/S53_dom_sf"/>
</dbReference>
<dbReference type="Pfam" id="PF00082">
    <property type="entry name" value="Peptidase_S8"/>
    <property type="match status" value="1"/>
</dbReference>
<dbReference type="PROSITE" id="PS00137">
    <property type="entry name" value="SUBTILASE_HIS"/>
    <property type="match status" value="1"/>
</dbReference>
<dbReference type="EMBL" id="UINC01004202">
    <property type="protein sequence ID" value="SVA12564.1"/>
    <property type="molecule type" value="Genomic_DNA"/>
</dbReference>
<evidence type="ECO:0000259" key="5">
    <source>
        <dbReference type="Pfam" id="PF00082"/>
    </source>
</evidence>
<keyword evidence="3" id="KW-0378">Hydrolase</keyword>
<dbReference type="AlphaFoldDB" id="A0A381TA16"/>
<evidence type="ECO:0000256" key="4">
    <source>
        <dbReference type="ARBA" id="ARBA00022825"/>
    </source>
</evidence>
<organism evidence="6">
    <name type="scientific">marine metagenome</name>
    <dbReference type="NCBI Taxonomy" id="408172"/>
    <lineage>
        <taxon>unclassified sequences</taxon>
        <taxon>metagenomes</taxon>
        <taxon>ecological metagenomes</taxon>
    </lineage>
</organism>
<evidence type="ECO:0000256" key="1">
    <source>
        <dbReference type="ARBA" id="ARBA00011073"/>
    </source>
</evidence>
<evidence type="ECO:0000256" key="2">
    <source>
        <dbReference type="ARBA" id="ARBA00022670"/>
    </source>
</evidence>
<accession>A0A381TA16</accession>
<feature type="non-terminal residue" evidence="6">
    <location>
        <position position="346"/>
    </location>
</feature>
<dbReference type="Gene3D" id="3.40.50.200">
    <property type="entry name" value="Peptidase S8/S53 domain"/>
    <property type="match status" value="1"/>
</dbReference>
<dbReference type="InterPro" id="IPR000209">
    <property type="entry name" value="Peptidase_S8/S53_dom"/>
</dbReference>
<dbReference type="PANTHER" id="PTHR43806:SF11">
    <property type="entry name" value="CEREVISIN-RELATED"/>
    <property type="match status" value="1"/>
</dbReference>
<sequence>MAGEKEYKVITKKGIDIAEIEAELERDTTSDAAVSANVPNRTVDVAYAKKANDRITHYMMTDAEAAELSKDPRIHAVETKPDPEFFKHEPFETQTAQFDRSTSNEADAKNWGLYRHMIKEFDPASTSNTYSADYTYTLDGTGVDVVIQDDGIDPTGHPEWEDANGTTRFQQIDWYTESGVAGAMPAGHYTANPAGAGEHGSHCAGIAAGKTFGWAKNAKIYSLRHYGGAGNEISDTDKYDLIRHWHTQKPIDPNTGFKRPTIVNQSWGWRASFSSTLQVTHIFFKGVDQGIAQQDLMGGGLEQYGIVYYKIPYQSPSDDVEQEQLTDAGIICVKAAGNGYHPCAGA</sequence>